<dbReference type="RefSeq" id="WP_012269114.1">
    <property type="nucleotide sequence ID" value="NC_010321.1"/>
</dbReference>
<proteinExistence type="predicted"/>
<keyword evidence="7" id="KW-1185">Reference proteome</keyword>
<sequence length="175" mass="19823">MLGGCKVEKELWEKCVAFHGHECPGLAIGFRACEAAIKKLNLSFSKDEEVVCVTENNACGVDAVQYITGCTFGKGNLIYRDRGKQAFTFFRRDTNEGIRIVLKAFNHSNDRKKWQEYLLNAPLEEIFDFKTPTYGIPPKAKIYPSIQCEICGEYAAENKIRFKEGKKVCIDCFGE</sequence>
<dbReference type="eggNOG" id="COG2191">
    <property type="taxonomic scope" value="Bacteria"/>
</dbReference>
<dbReference type="KEGG" id="tpd:Teth39_0651"/>
<evidence type="ECO:0000256" key="2">
    <source>
        <dbReference type="ARBA" id="ARBA00022771"/>
    </source>
</evidence>
<dbReference type="InterPro" id="IPR026328">
    <property type="entry name" value="FmdE"/>
</dbReference>
<organism evidence="6 7">
    <name type="scientific">Thermoanaerobacter pseudethanolicus (strain ATCC 33223 / 39E)</name>
    <name type="common">Clostridium thermohydrosulfuricum</name>
    <dbReference type="NCBI Taxonomy" id="340099"/>
    <lineage>
        <taxon>Bacteria</taxon>
        <taxon>Bacillati</taxon>
        <taxon>Bacillota</taxon>
        <taxon>Clostridia</taxon>
        <taxon>Thermoanaerobacterales</taxon>
        <taxon>Thermoanaerobacteraceae</taxon>
        <taxon>Thermoanaerobacter</taxon>
    </lineage>
</organism>
<dbReference type="Proteomes" id="UP000002156">
    <property type="component" value="Chromosome"/>
</dbReference>
<dbReference type="InterPro" id="IPR000962">
    <property type="entry name" value="Znf_DskA_TraR"/>
</dbReference>
<dbReference type="HOGENOM" id="CLU_087508_0_0_9"/>
<evidence type="ECO:0000313" key="7">
    <source>
        <dbReference type="Proteomes" id="UP000002156"/>
    </source>
</evidence>
<keyword evidence="2" id="KW-0863">Zinc-finger</keyword>
<dbReference type="Gene3D" id="3.30.1330.130">
    <property type="match status" value="1"/>
</dbReference>
<dbReference type="InterPro" id="IPR003814">
    <property type="entry name" value="FmdEsu_dom"/>
</dbReference>
<dbReference type="InterPro" id="IPR053194">
    <property type="entry name" value="tRNA_methyltr_O"/>
</dbReference>
<dbReference type="PANTHER" id="PTHR39418">
    <property type="entry name" value="DEHYDROGENASE-RELATED"/>
    <property type="match status" value="1"/>
</dbReference>
<dbReference type="Pfam" id="PF02663">
    <property type="entry name" value="FmdE"/>
    <property type="match status" value="1"/>
</dbReference>
<dbReference type="STRING" id="340099.Teth39_0651"/>
<evidence type="ECO:0000259" key="5">
    <source>
        <dbReference type="Pfam" id="PF02663"/>
    </source>
</evidence>
<dbReference type="PIRSF" id="PIRSF006578">
    <property type="entry name" value="FwdE"/>
    <property type="match status" value="1"/>
</dbReference>
<feature type="domain" description="Zinc finger DksA/TraR C4-type" evidence="4">
    <location>
        <begin position="142"/>
        <end position="174"/>
    </location>
</feature>
<accession>B0K7R6</accession>
<dbReference type="GO" id="GO:0008270">
    <property type="term" value="F:zinc ion binding"/>
    <property type="evidence" value="ECO:0007669"/>
    <property type="project" value="UniProtKB-KW"/>
</dbReference>
<keyword evidence="1" id="KW-0479">Metal-binding</keyword>
<dbReference type="SUPFAM" id="SSF143555">
    <property type="entry name" value="FwdE-like"/>
    <property type="match status" value="1"/>
</dbReference>
<name>B0K7R6_THEP3</name>
<evidence type="ECO:0000256" key="3">
    <source>
        <dbReference type="ARBA" id="ARBA00022833"/>
    </source>
</evidence>
<reference evidence="7" key="1">
    <citation type="submission" date="2008-01" db="EMBL/GenBank/DDBJ databases">
        <title>Complete sequence of Thermoanaerobacter pseudethanolicus 39E.</title>
        <authorList>
            <person name="Copeland A."/>
            <person name="Lucas S."/>
            <person name="Lapidus A."/>
            <person name="Barry K."/>
            <person name="Glavina del Rio T."/>
            <person name="Dalin E."/>
            <person name="Tice H."/>
            <person name="Pitluck S."/>
            <person name="Bruce D."/>
            <person name="Goodwin L."/>
            <person name="Saunders E."/>
            <person name="Brettin T."/>
            <person name="Detter J.C."/>
            <person name="Han C."/>
            <person name="Schmutz J."/>
            <person name="Larimer F."/>
            <person name="Land M."/>
            <person name="Hauser L."/>
            <person name="Kyrpides N."/>
            <person name="Lykidis A."/>
            <person name="Hemme C."/>
            <person name="Fields M.W."/>
            <person name="He Z."/>
            <person name="Zhou J."/>
            <person name="Richardson P."/>
        </authorList>
    </citation>
    <scope>NUCLEOTIDE SEQUENCE [LARGE SCALE GENOMIC DNA]</scope>
    <source>
        <strain evidence="7">ATCC 33223 / DSM 2355 / 39E</strain>
    </source>
</reference>
<protein>
    <submittedName>
        <fullName evidence="6">Formylmethanofuran dehydrogenase, subunit E region</fullName>
    </submittedName>
</protein>
<evidence type="ECO:0000313" key="6">
    <source>
        <dbReference type="EMBL" id="ABY94315.1"/>
    </source>
</evidence>
<dbReference type="AlphaFoldDB" id="B0K7R6"/>
<keyword evidence="3" id="KW-0862">Zinc</keyword>
<dbReference type="Pfam" id="PF01258">
    <property type="entry name" value="zf-dskA_traR"/>
    <property type="match status" value="1"/>
</dbReference>
<evidence type="ECO:0000259" key="4">
    <source>
        <dbReference type="Pfam" id="PF01258"/>
    </source>
</evidence>
<dbReference type="EMBL" id="CP000924">
    <property type="protein sequence ID" value="ABY94315.1"/>
    <property type="molecule type" value="Genomic_DNA"/>
</dbReference>
<dbReference type="PANTHER" id="PTHR39418:SF1">
    <property type="entry name" value="DEHYDROGENASE"/>
    <property type="match status" value="1"/>
</dbReference>
<evidence type="ECO:0000256" key="1">
    <source>
        <dbReference type="ARBA" id="ARBA00022723"/>
    </source>
</evidence>
<feature type="domain" description="Formylmethanofuran dehydrogenase subunit E" evidence="5">
    <location>
        <begin position="18"/>
        <end position="116"/>
    </location>
</feature>
<gene>
    <name evidence="6" type="ordered locus">Teth39_0651</name>
</gene>